<accession>A0A3G5A889</accession>
<proteinExistence type="predicted"/>
<sequence length="254" mass="27144">MADSLGDFGSPVGAKGFGFVGVDSVGSVSGSGTPVGFERKSASPAGAGAAVISGEHKPTGSKGLTIHLVDKFEELDLMVKHMNEEYASVIEITGLAEVDINALTYGKSKMVVDVNAVLLNTDEHKRRCTEDCAKRHGAAKIVGGISYTETEANNIEKLEALRLKGTHIIFVSDDDERMRAVIEARLKAFGYCAPVVWCSGGVAMGPYVKEQLPNIRSGLVYVLGVDLEIIKSFVGVKAYMIERVVLMKYSIDGL</sequence>
<dbReference type="EMBL" id="MK072389">
    <property type="protein sequence ID" value="AYV83465.1"/>
    <property type="molecule type" value="Genomic_DNA"/>
</dbReference>
<evidence type="ECO:0000313" key="1">
    <source>
        <dbReference type="EMBL" id="AYV83465.1"/>
    </source>
</evidence>
<reference evidence="1" key="1">
    <citation type="submission" date="2018-10" db="EMBL/GenBank/DDBJ databases">
        <title>Hidden diversity of soil giant viruses.</title>
        <authorList>
            <person name="Schulz F."/>
            <person name="Alteio L."/>
            <person name="Goudeau D."/>
            <person name="Ryan E.M."/>
            <person name="Malmstrom R.R."/>
            <person name="Blanchard J."/>
            <person name="Woyke T."/>
        </authorList>
    </citation>
    <scope>NUCLEOTIDE SEQUENCE</scope>
    <source>
        <strain evidence="1">HYV1</strain>
    </source>
</reference>
<name>A0A3G5A889_9VIRU</name>
<protein>
    <submittedName>
        <fullName evidence="1">Uncharacterized protein</fullName>
    </submittedName>
</protein>
<organism evidence="1">
    <name type="scientific">Hyperionvirus sp</name>
    <dbReference type="NCBI Taxonomy" id="2487770"/>
    <lineage>
        <taxon>Viruses</taxon>
        <taxon>Varidnaviria</taxon>
        <taxon>Bamfordvirae</taxon>
        <taxon>Nucleocytoviricota</taxon>
        <taxon>Megaviricetes</taxon>
        <taxon>Imitervirales</taxon>
        <taxon>Mimiviridae</taxon>
        <taxon>Klosneuvirinae</taxon>
    </lineage>
</organism>
<gene>
    <name evidence="1" type="ORF">Hyperionvirus7_36</name>
</gene>